<name>A0A060YRI8_ONCMY</name>
<keyword evidence="4" id="KW-0812">Transmembrane</keyword>
<protein>
    <recommendedName>
        <fullName evidence="7">ABC transporter domain-containing protein</fullName>
    </recommendedName>
</protein>
<dbReference type="InterPro" id="IPR027417">
    <property type="entry name" value="P-loop_NTPase"/>
</dbReference>
<organism evidence="5 6">
    <name type="scientific">Oncorhynchus mykiss</name>
    <name type="common">Rainbow trout</name>
    <name type="synonym">Salmo gairdneri</name>
    <dbReference type="NCBI Taxonomy" id="8022"/>
    <lineage>
        <taxon>Eukaryota</taxon>
        <taxon>Metazoa</taxon>
        <taxon>Chordata</taxon>
        <taxon>Craniata</taxon>
        <taxon>Vertebrata</taxon>
        <taxon>Euteleostomi</taxon>
        <taxon>Actinopterygii</taxon>
        <taxon>Neopterygii</taxon>
        <taxon>Teleostei</taxon>
        <taxon>Protacanthopterygii</taxon>
        <taxon>Salmoniformes</taxon>
        <taxon>Salmonidae</taxon>
        <taxon>Salmoninae</taxon>
        <taxon>Oncorhynchus</taxon>
    </lineage>
</organism>
<dbReference type="GO" id="GO:0016020">
    <property type="term" value="C:membrane"/>
    <property type="evidence" value="ECO:0007669"/>
    <property type="project" value="InterPro"/>
</dbReference>
<accession>A0A060YRI8</accession>
<dbReference type="GO" id="GO:0140359">
    <property type="term" value="F:ABC-type transporter activity"/>
    <property type="evidence" value="ECO:0007669"/>
    <property type="project" value="InterPro"/>
</dbReference>
<evidence type="ECO:0000256" key="3">
    <source>
        <dbReference type="SAM" id="MobiDB-lite"/>
    </source>
</evidence>
<dbReference type="AlphaFoldDB" id="A0A060YRI8"/>
<dbReference type="PaxDb" id="8022-A0A060YRI8"/>
<feature type="region of interest" description="Disordered" evidence="3">
    <location>
        <begin position="81"/>
        <end position="106"/>
    </location>
</feature>
<dbReference type="PANTHER" id="PTHR19229:SF36">
    <property type="entry name" value="ATP-BINDING CASSETTE SUB-FAMILY A MEMBER 2"/>
    <property type="match status" value="1"/>
</dbReference>
<keyword evidence="4" id="KW-1133">Transmembrane helix</keyword>
<dbReference type="Proteomes" id="UP000193380">
    <property type="component" value="Unassembled WGS sequence"/>
</dbReference>
<dbReference type="SUPFAM" id="SSF52540">
    <property type="entry name" value="P-loop containing nucleoside triphosphate hydrolases"/>
    <property type="match status" value="1"/>
</dbReference>
<proteinExistence type="predicted"/>
<sequence length="574" mass="62292">MPQRNEAVLRATPSILGRNISTVLLGRTILLSTHHMDEADLLGDRIAIISHGKLKCCGSPLFLKSTYGDGYKLTLVKKQNQVTQPQPPSTVSPSSSSLSPSSSSLSPCSETRVTQFIRQFVGSCLLLSDSNTELSYVLPSEAVKKGCFERLFQALEQNLAILALTSFGVMDTTLEEVFLKVSEEDQSLENSDADMKDSLGGISVGKPAAAVGPGAPAGSSSSVERPEVELSNLVMCSRLSQSQSSLRSSSSLGSVLGDEEGLYADFYGDYCRLFDNGRDPHSTSLREDVEEASPEPVVLEGQGSFKLEGWWLKLRQFHGLIVKRFHCAKRNTKGLFSQILLPAFFVCVAMTVALSVPSIGDLPPLILSPSQYHNYTQPRGNFIPYANEDRPQYRSKLSPDASPQKIANTLRLPSGVGATCVLKTPFNSTLDQLAQTLNPSANNSKTLAARYFDSMCLDSFTQGVPLSNFVPPPPSPAPSDDPDTHFEDGLWNFTATTPTTVRETVTSPPTLPLLIRELVRCICSMQGTGFSCPSGVGGRPPLMKVVTGDILVDITGRNVSEYLLYTSDRLRLHR</sequence>
<reference evidence="5" key="2">
    <citation type="submission" date="2014-03" db="EMBL/GenBank/DDBJ databases">
        <authorList>
            <person name="Genoscope - CEA"/>
        </authorList>
    </citation>
    <scope>NUCLEOTIDE SEQUENCE</scope>
</reference>
<evidence type="ECO:0008006" key="7">
    <source>
        <dbReference type="Google" id="ProtNLM"/>
    </source>
</evidence>
<dbReference type="PANTHER" id="PTHR19229">
    <property type="entry name" value="ATP-BINDING CASSETTE TRANSPORTER SUBFAMILY A ABCA"/>
    <property type="match status" value="1"/>
</dbReference>
<reference evidence="5" key="1">
    <citation type="journal article" date="2014" name="Nat. Commun.">
        <title>The rainbow trout genome provides novel insights into evolution after whole-genome duplication in vertebrates.</title>
        <authorList>
            <person name="Berthelot C."/>
            <person name="Brunet F."/>
            <person name="Chalopin D."/>
            <person name="Juanchich A."/>
            <person name="Bernard M."/>
            <person name="Noel B."/>
            <person name="Bento P."/>
            <person name="Da Silva C."/>
            <person name="Labadie K."/>
            <person name="Alberti A."/>
            <person name="Aury J.M."/>
            <person name="Louis A."/>
            <person name="Dehais P."/>
            <person name="Bardou P."/>
            <person name="Montfort J."/>
            <person name="Klopp C."/>
            <person name="Cabau C."/>
            <person name="Gaspin C."/>
            <person name="Thorgaard G.H."/>
            <person name="Boussaha M."/>
            <person name="Quillet E."/>
            <person name="Guyomard R."/>
            <person name="Galiana D."/>
            <person name="Bobe J."/>
            <person name="Volff J.N."/>
            <person name="Genet C."/>
            <person name="Wincker P."/>
            <person name="Jaillon O."/>
            <person name="Roest Crollius H."/>
            <person name="Guiguen Y."/>
        </authorList>
    </citation>
    <scope>NUCLEOTIDE SEQUENCE [LARGE SCALE GENOMIC DNA]</scope>
</reference>
<keyword evidence="1" id="KW-0813">Transport</keyword>
<dbReference type="Gene3D" id="3.40.50.300">
    <property type="entry name" value="P-loop containing nucleotide triphosphate hydrolases"/>
    <property type="match status" value="1"/>
</dbReference>
<gene>
    <name evidence="5" type="ORF">GSONMT00010638001</name>
</gene>
<dbReference type="InterPro" id="IPR026082">
    <property type="entry name" value="ABCA"/>
</dbReference>
<evidence type="ECO:0000256" key="2">
    <source>
        <dbReference type="ARBA" id="ARBA00022737"/>
    </source>
</evidence>
<dbReference type="STRING" id="8022.A0A060YRI8"/>
<dbReference type="GO" id="GO:0005319">
    <property type="term" value="F:lipid transporter activity"/>
    <property type="evidence" value="ECO:0007669"/>
    <property type="project" value="TreeGrafter"/>
</dbReference>
<keyword evidence="4" id="KW-0472">Membrane</keyword>
<feature type="transmembrane region" description="Helical" evidence="4">
    <location>
        <begin position="339"/>
        <end position="360"/>
    </location>
</feature>
<dbReference type="EMBL" id="FR917382">
    <property type="protein sequence ID" value="CDQ94331.1"/>
    <property type="molecule type" value="Genomic_DNA"/>
</dbReference>
<evidence type="ECO:0000256" key="4">
    <source>
        <dbReference type="SAM" id="Phobius"/>
    </source>
</evidence>
<feature type="compositionally biased region" description="Low complexity" evidence="3">
    <location>
        <begin position="91"/>
        <end position="106"/>
    </location>
</feature>
<evidence type="ECO:0000313" key="6">
    <source>
        <dbReference type="Proteomes" id="UP000193380"/>
    </source>
</evidence>
<evidence type="ECO:0000313" key="5">
    <source>
        <dbReference type="EMBL" id="CDQ94331.1"/>
    </source>
</evidence>
<evidence type="ECO:0000256" key="1">
    <source>
        <dbReference type="ARBA" id="ARBA00022448"/>
    </source>
</evidence>
<keyword evidence="2" id="KW-0677">Repeat</keyword>